<name>A0A3G8FHU8_9CAUD</name>
<accession>A0A3G8FHU8</accession>
<dbReference type="RefSeq" id="YP_010063663.1">
    <property type="nucleotide sequence ID" value="NC_054808.1"/>
</dbReference>
<reference evidence="2 3" key="1">
    <citation type="submission" date="2018-10" db="EMBL/GenBank/DDBJ databases">
        <authorList>
            <person name="Staples A.K."/>
            <person name="Chhabra S.A."/>
            <person name="Chang S.T."/>
            <person name="Gover H.T."/>
            <person name="Sandhu A."/>
            <person name="Gaffney B.L."/>
            <person name="King R.A."/>
            <person name="Rinehart C.A."/>
            <person name="Rowland N.S."/>
            <person name="Garlena R.A."/>
            <person name="Russell D.A."/>
            <person name="Pope W.H."/>
            <person name="Jacobs-Sera D."/>
            <person name="Hendrix R.W."/>
            <person name="Hatfull G.F."/>
        </authorList>
    </citation>
    <scope>NUCLEOTIDE SEQUENCE [LARGE SCALE GENOMIC DNA]</scope>
</reference>
<proteinExistence type="predicted"/>
<dbReference type="GO" id="GO:0003677">
    <property type="term" value="F:DNA binding"/>
    <property type="evidence" value="ECO:0007669"/>
    <property type="project" value="UniProtKB-KW"/>
</dbReference>
<organism evidence="2 3">
    <name type="scientific">Mycobacterium phage Centaur</name>
    <dbReference type="NCBI Taxonomy" id="2488784"/>
    <lineage>
        <taxon>Viruses</taxon>
        <taxon>Duplodnaviria</taxon>
        <taxon>Heunggongvirae</taxon>
        <taxon>Uroviricota</taxon>
        <taxon>Caudoviricetes</taxon>
        <taxon>Turbidovirus</taxon>
        <taxon>Turbidovirus centaur</taxon>
    </lineage>
</organism>
<dbReference type="KEGG" id="vg:64947475"/>
<keyword evidence="3" id="KW-1185">Reference proteome</keyword>
<dbReference type="GeneID" id="64947475"/>
<feature type="region of interest" description="Disordered" evidence="1">
    <location>
        <begin position="82"/>
        <end position="105"/>
    </location>
</feature>
<evidence type="ECO:0000313" key="2">
    <source>
        <dbReference type="EMBL" id="AZF93432.1"/>
    </source>
</evidence>
<gene>
    <name evidence="2" type="primary">48</name>
    <name evidence="2" type="ORF">SEA_CENTAUR_48</name>
</gene>
<dbReference type="Proteomes" id="UP000273202">
    <property type="component" value="Segment"/>
</dbReference>
<keyword evidence="2" id="KW-0238">DNA-binding</keyword>
<evidence type="ECO:0000313" key="3">
    <source>
        <dbReference type="Proteomes" id="UP000273202"/>
    </source>
</evidence>
<sequence length="144" mass="16072">MRKKHLKAALANEKAFSDGLIAEIDQLTQDKLTVERQRDSLNDENVSLYAANRSLADRATAYARANADLRRQLDTATRAFGEAFVKGEPEPPKGPSRPNRKKLTAQEVKDIRDAYFGGAKQKDLARTYGVNPATISRTIRGIYH</sequence>
<protein>
    <submittedName>
        <fullName evidence="2">Helix-turn-helix DNA-binding domain protein</fullName>
    </submittedName>
</protein>
<dbReference type="Gene3D" id="1.10.10.60">
    <property type="entry name" value="Homeodomain-like"/>
    <property type="match status" value="1"/>
</dbReference>
<evidence type="ECO:0000256" key="1">
    <source>
        <dbReference type="SAM" id="MobiDB-lite"/>
    </source>
</evidence>
<dbReference type="EMBL" id="MK061408">
    <property type="protein sequence ID" value="AZF93432.1"/>
    <property type="molecule type" value="Genomic_DNA"/>
</dbReference>